<keyword evidence="12 17" id="KW-0411">Iron-sulfur</keyword>
<dbReference type="InterPro" id="IPR000182">
    <property type="entry name" value="GNAT_dom"/>
</dbReference>
<dbReference type="InterPro" id="IPR016181">
    <property type="entry name" value="Acyl_CoA_acyltransferase"/>
</dbReference>
<organism evidence="20 22">
    <name type="scientific">Thermoproteota archaeon</name>
    <dbReference type="NCBI Taxonomy" id="2056631"/>
    <lineage>
        <taxon>Archaea</taxon>
        <taxon>Thermoproteota</taxon>
    </lineage>
</organism>
<dbReference type="SMART" id="SM00729">
    <property type="entry name" value="Elp3"/>
    <property type="match status" value="1"/>
</dbReference>
<dbReference type="InterPro" id="IPR007197">
    <property type="entry name" value="rSAM"/>
</dbReference>
<evidence type="ECO:0000256" key="17">
    <source>
        <dbReference type="PIRSR" id="PIRSR005669-1"/>
    </source>
</evidence>
<evidence type="ECO:0000256" key="2">
    <source>
        <dbReference type="ARBA" id="ARBA00005494"/>
    </source>
</evidence>
<dbReference type="CDD" id="cd04301">
    <property type="entry name" value="NAT_SF"/>
    <property type="match status" value="1"/>
</dbReference>
<keyword evidence="7" id="KW-0949">S-adenosyl-L-methionine</keyword>
<dbReference type="Pfam" id="PF16199">
    <property type="entry name" value="Radical_SAM_C"/>
    <property type="match status" value="1"/>
</dbReference>
<dbReference type="InterPro" id="IPR034687">
    <property type="entry name" value="ELP3-like"/>
</dbReference>
<dbReference type="InterPro" id="IPR032432">
    <property type="entry name" value="Radical_SAM_C"/>
</dbReference>
<dbReference type="Gene3D" id="3.40.630.30">
    <property type="match status" value="1"/>
</dbReference>
<evidence type="ECO:0000313" key="22">
    <source>
        <dbReference type="Proteomes" id="UP000317265"/>
    </source>
</evidence>
<dbReference type="SUPFAM" id="SSF55729">
    <property type="entry name" value="Acyl-CoA N-acyltransferases (Nat)"/>
    <property type="match status" value="1"/>
</dbReference>
<evidence type="ECO:0000256" key="3">
    <source>
        <dbReference type="ARBA" id="ARBA00020266"/>
    </source>
</evidence>
<dbReference type="InterPro" id="IPR006638">
    <property type="entry name" value="Elp3/MiaA/NifB-like_rSAM"/>
</dbReference>
<evidence type="ECO:0000256" key="9">
    <source>
        <dbReference type="ARBA" id="ARBA00022723"/>
    </source>
</evidence>
<evidence type="ECO:0000256" key="1">
    <source>
        <dbReference type="ARBA" id="ARBA00005043"/>
    </source>
</evidence>
<evidence type="ECO:0000256" key="15">
    <source>
        <dbReference type="ARBA" id="ARBA00044771"/>
    </source>
</evidence>
<dbReference type="InterPro" id="IPR039661">
    <property type="entry name" value="ELP3"/>
</dbReference>
<keyword evidence="5" id="KW-0820">tRNA-binding</keyword>
<name>A0A523BHV0_9CREN</name>
<dbReference type="PANTHER" id="PTHR11135:SF0">
    <property type="entry name" value="ELONGATOR COMPLEX PROTEIN 3"/>
    <property type="match status" value="1"/>
</dbReference>
<dbReference type="EC" id="2.3.1.311" evidence="15"/>
<feature type="binding site" evidence="17">
    <location>
        <position position="83"/>
    </location>
    <ligand>
        <name>[4Fe-4S] cluster</name>
        <dbReference type="ChEBI" id="CHEBI:49883"/>
        <note>4Fe-4S-S-AdoMet</note>
    </ligand>
</feature>
<evidence type="ECO:0000256" key="14">
    <source>
        <dbReference type="ARBA" id="ARBA00030769"/>
    </source>
</evidence>
<comment type="caution">
    <text evidence="20">The sequence shown here is derived from an EMBL/GenBank/DDBJ whole genome shotgun (WGS) entry which is preliminary data.</text>
</comment>
<evidence type="ECO:0000313" key="19">
    <source>
        <dbReference type="EMBL" id="RZN57204.1"/>
    </source>
</evidence>
<dbReference type="SFLD" id="SFLDS00029">
    <property type="entry name" value="Radical_SAM"/>
    <property type="match status" value="1"/>
</dbReference>
<comment type="pathway">
    <text evidence="1">tRNA modification; 5-methoxycarbonylmethyl-2-thiouridine-tRNA biosynthesis.</text>
</comment>
<comment type="catalytic activity">
    <reaction evidence="16">
        <text>uridine(34) in tRNA + acetyl-CoA + S-adenosyl-L-methionine + H2O = 5-(carboxymethyl)uridine(34) in tRNA + 5'-deoxyadenosine + L-methionine + CoA + 2 H(+)</text>
        <dbReference type="Rhea" id="RHEA:61020"/>
        <dbReference type="Rhea" id="RHEA-COMP:10407"/>
        <dbReference type="Rhea" id="RHEA-COMP:11727"/>
        <dbReference type="ChEBI" id="CHEBI:15377"/>
        <dbReference type="ChEBI" id="CHEBI:15378"/>
        <dbReference type="ChEBI" id="CHEBI:17319"/>
        <dbReference type="ChEBI" id="CHEBI:57287"/>
        <dbReference type="ChEBI" id="CHEBI:57288"/>
        <dbReference type="ChEBI" id="CHEBI:57844"/>
        <dbReference type="ChEBI" id="CHEBI:59789"/>
        <dbReference type="ChEBI" id="CHEBI:65315"/>
        <dbReference type="ChEBI" id="CHEBI:74882"/>
        <dbReference type="EC" id="2.3.1.311"/>
    </reaction>
    <physiologicalReaction direction="left-to-right" evidence="16">
        <dbReference type="Rhea" id="RHEA:61021"/>
    </physiologicalReaction>
</comment>
<evidence type="ECO:0000313" key="20">
    <source>
        <dbReference type="EMBL" id="TDA40432.1"/>
    </source>
</evidence>
<keyword evidence="11 17" id="KW-0408">Iron</keyword>
<dbReference type="Proteomes" id="UP000317265">
    <property type="component" value="Unassembled WGS sequence"/>
</dbReference>
<evidence type="ECO:0000256" key="6">
    <source>
        <dbReference type="ARBA" id="ARBA00022679"/>
    </source>
</evidence>
<sequence>MTEEVIKELIEYLKIYNDINKVKYIFSQKIGRVLKNIEILKYLEKNEEELIKILRSKKVRGASGIFTVAVMTKPSKCPKEEPCSYCPGGINYGTPQSYIGKEPALMRAIQNNFDPYKQVMQRLFQYVNMGHTPSKIQLIIMGGTFPAMDIDYQEWFVTRCLEAMNDFPYSKPYRWTSLEEAQRKNEKSNIRCIGITMETRPDWSKEIHVDRMIRLGATLVEIGVQTLDDEILRKVKRGCTTKDTIEATRILRDSGLKVGYHMMPGLPDSNFDKDLEDLRRIFEDEDFKPDYLKIYPTLVVEGTELYKEWLEGKYKPMQTEDVINLLIKAHKYFPKWVRISRIQRDIPANIIVDGVKKSNLREEFEKRLKEMGLKCKCIRCREIGLLKIKEGEIPDINPSIKIEEYNASKGIEFFISIEDKDYLIGFLRLRIPSEYAHRKEVKNAGVIRELHIYGPQVPIGKKFDDAYQHRGYGTMLLKKAEDIVLNEFNLKNIVVLPGVGVRDYYRKRGYRKILNSPYMIKKLS</sequence>
<evidence type="ECO:0000256" key="4">
    <source>
        <dbReference type="ARBA" id="ARBA00022485"/>
    </source>
</evidence>
<evidence type="ECO:0000256" key="8">
    <source>
        <dbReference type="ARBA" id="ARBA00022694"/>
    </source>
</evidence>
<evidence type="ECO:0000256" key="16">
    <source>
        <dbReference type="ARBA" id="ARBA00047372"/>
    </source>
</evidence>
<keyword evidence="6" id="KW-0808">Transferase</keyword>
<dbReference type="SFLD" id="SFLDG01086">
    <property type="entry name" value="elongater_protein-like"/>
    <property type="match status" value="1"/>
</dbReference>
<dbReference type="GO" id="GO:0002926">
    <property type="term" value="P:tRNA wobble base 5-methoxycarbonylmethyl-2-thiouridinylation"/>
    <property type="evidence" value="ECO:0007669"/>
    <property type="project" value="TreeGrafter"/>
</dbReference>
<keyword evidence="4" id="KW-0004">4Fe-4S</keyword>
<gene>
    <name evidence="20" type="ORF">DSO09_00590</name>
    <name evidence="19" type="ORF">EF809_01300</name>
</gene>
<dbReference type="Gene3D" id="3.30.750.200">
    <property type="match status" value="1"/>
</dbReference>
<dbReference type="PROSITE" id="PS51918">
    <property type="entry name" value="RADICAL_SAM"/>
    <property type="match status" value="1"/>
</dbReference>
<dbReference type="PANTHER" id="PTHR11135">
    <property type="entry name" value="HISTONE ACETYLTRANSFERASE-RELATED"/>
    <property type="match status" value="1"/>
</dbReference>
<dbReference type="Proteomes" id="UP000316080">
    <property type="component" value="Unassembled WGS sequence"/>
</dbReference>
<evidence type="ECO:0000256" key="10">
    <source>
        <dbReference type="ARBA" id="ARBA00022884"/>
    </source>
</evidence>
<feature type="domain" description="Radical SAM core" evidence="18">
    <location>
        <begin position="60"/>
        <end position="338"/>
    </location>
</feature>
<evidence type="ECO:0000256" key="12">
    <source>
        <dbReference type="ARBA" id="ARBA00023014"/>
    </source>
</evidence>
<dbReference type="PIRSF" id="PIRSF005669">
    <property type="entry name" value="Hist_AcTrfase_ELP3"/>
    <property type="match status" value="1"/>
</dbReference>
<feature type="binding site" evidence="17">
    <location>
        <position position="86"/>
    </location>
    <ligand>
        <name>[4Fe-4S] cluster</name>
        <dbReference type="ChEBI" id="CHEBI:49883"/>
        <note>4Fe-4S-S-AdoMet</note>
    </ligand>
</feature>
<reference evidence="20 22" key="1">
    <citation type="journal article" date="2019" name="Nat. Microbiol.">
        <title>Expanding anaerobic alkane metabolism in the domain of Archaea.</title>
        <authorList>
            <person name="Wang Y."/>
            <person name="Wegener G."/>
            <person name="Hou J."/>
            <person name="Wang F."/>
            <person name="Xiao X."/>
        </authorList>
    </citation>
    <scope>NUCLEOTIDE SEQUENCE [LARGE SCALE GENOMIC DNA]</scope>
    <source>
        <strain evidence="20">WYZ-LMO11</strain>
    </source>
</reference>
<dbReference type="EMBL" id="QNVI01000005">
    <property type="protein sequence ID" value="TDA40432.1"/>
    <property type="molecule type" value="Genomic_DNA"/>
</dbReference>
<dbReference type="GO" id="GO:0106261">
    <property type="term" value="F:tRNA uridine(34) acetyltransferase activity"/>
    <property type="evidence" value="ECO:0007669"/>
    <property type="project" value="UniProtKB-EC"/>
</dbReference>
<keyword evidence="8" id="KW-0819">tRNA processing</keyword>
<keyword evidence="9 17" id="KW-0479">Metal-binding</keyword>
<dbReference type="Pfam" id="PF04055">
    <property type="entry name" value="Radical_SAM"/>
    <property type="match status" value="1"/>
</dbReference>
<dbReference type="GO" id="GO:0005737">
    <property type="term" value="C:cytoplasm"/>
    <property type="evidence" value="ECO:0007669"/>
    <property type="project" value="TreeGrafter"/>
</dbReference>
<evidence type="ECO:0000256" key="7">
    <source>
        <dbReference type="ARBA" id="ARBA00022691"/>
    </source>
</evidence>
<dbReference type="CDD" id="cd01335">
    <property type="entry name" value="Radical_SAM"/>
    <property type="match status" value="1"/>
</dbReference>
<dbReference type="GO" id="GO:0046872">
    <property type="term" value="F:metal ion binding"/>
    <property type="evidence" value="ECO:0007669"/>
    <property type="project" value="UniProtKB-KW"/>
</dbReference>
<dbReference type="AlphaFoldDB" id="A0A523BHV0"/>
<dbReference type="SFLD" id="SFLDF00344">
    <property type="entry name" value="ELP3-like"/>
    <property type="match status" value="1"/>
</dbReference>
<evidence type="ECO:0000259" key="18">
    <source>
        <dbReference type="PROSITE" id="PS51918"/>
    </source>
</evidence>
<protein>
    <recommendedName>
        <fullName evidence="3">Elongator complex protein 3</fullName>
        <ecNumber evidence="15">2.3.1.311</ecNumber>
    </recommendedName>
    <alternativeName>
        <fullName evidence="14">tRNA uridine(34) acetyltransferase</fullName>
    </alternativeName>
</protein>
<evidence type="ECO:0000256" key="13">
    <source>
        <dbReference type="ARBA" id="ARBA00023315"/>
    </source>
</evidence>
<keyword evidence="10" id="KW-0694">RNA-binding</keyword>
<reference evidence="19 21" key="2">
    <citation type="journal article" date="2019" name="Nat. Microbiol.">
        <title>Wide diversity of methane and short-chain alkane metabolisms in uncultured archaea.</title>
        <authorList>
            <person name="Borrel G."/>
            <person name="Adam P.S."/>
            <person name="McKay L.J."/>
            <person name="Chen L.X."/>
            <person name="Sierra-Garcia I.N."/>
            <person name="Sieber C.M."/>
            <person name="Letourneur Q."/>
            <person name="Ghozlane A."/>
            <person name="Andersen G.L."/>
            <person name="Li W.J."/>
            <person name="Hallam S.J."/>
            <person name="Muyzer G."/>
            <person name="de Oliveira V.M."/>
            <person name="Inskeep W.P."/>
            <person name="Banfield J.F."/>
            <person name="Gribaldo S."/>
        </authorList>
    </citation>
    <scope>NUCLEOTIDE SEQUENCE [LARGE SCALE GENOMIC DNA]</scope>
    <source>
        <strain evidence="19">Verst-YHS</strain>
    </source>
</reference>
<accession>A0A523BHV0</accession>
<dbReference type="Pfam" id="PF00583">
    <property type="entry name" value="Acetyltransf_1"/>
    <property type="match status" value="1"/>
</dbReference>
<keyword evidence="13" id="KW-0012">Acyltransferase</keyword>
<dbReference type="NCBIfam" id="TIGR01211">
    <property type="entry name" value="ELP3"/>
    <property type="match status" value="1"/>
</dbReference>
<evidence type="ECO:0000313" key="21">
    <source>
        <dbReference type="Proteomes" id="UP000316080"/>
    </source>
</evidence>
<evidence type="ECO:0000256" key="5">
    <source>
        <dbReference type="ARBA" id="ARBA00022555"/>
    </source>
</evidence>
<comment type="cofactor">
    <cofactor evidence="17">
        <name>[4Fe-4S] cluster</name>
        <dbReference type="ChEBI" id="CHEBI:49883"/>
    </cofactor>
    <text evidence="17">Binds 1 [4Fe-4S] cluster. The cluster is coordinated with 3 cysteines and an exchangeable S-adenosyl-L-methionine.</text>
</comment>
<proteinExistence type="inferred from homology"/>
<evidence type="ECO:0000256" key="11">
    <source>
        <dbReference type="ARBA" id="ARBA00023004"/>
    </source>
</evidence>
<dbReference type="SUPFAM" id="SSF102114">
    <property type="entry name" value="Radical SAM enzymes"/>
    <property type="match status" value="1"/>
</dbReference>
<comment type="similarity">
    <text evidence="2">Belongs to the ELP3 family.</text>
</comment>
<feature type="binding site" evidence="17">
    <location>
        <position position="77"/>
    </location>
    <ligand>
        <name>[4Fe-4S] cluster</name>
        <dbReference type="ChEBI" id="CHEBI:49883"/>
        <note>4Fe-4S-S-AdoMet</note>
    </ligand>
</feature>
<dbReference type="InterPro" id="IPR058240">
    <property type="entry name" value="rSAM_sf"/>
</dbReference>
<dbReference type="GO" id="GO:0051539">
    <property type="term" value="F:4 iron, 4 sulfur cluster binding"/>
    <property type="evidence" value="ECO:0007669"/>
    <property type="project" value="UniProtKB-KW"/>
</dbReference>
<dbReference type="EMBL" id="RXIH01000010">
    <property type="protein sequence ID" value="RZN57204.1"/>
    <property type="molecule type" value="Genomic_DNA"/>
</dbReference>
<dbReference type="GO" id="GO:0000049">
    <property type="term" value="F:tRNA binding"/>
    <property type="evidence" value="ECO:0007669"/>
    <property type="project" value="UniProtKB-KW"/>
</dbReference>